<reference evidence="3" key="1">
    <citation type="journal article" date="2019" name="Int. J. Syst. Evol. Microbiol.">
        <title>The Global Catalogue of Microorganisms (GCM) 10K type strain sequencing project: providing services to taxonomists for standard genome sequencing and annotation.</title>
        <authorList>
            <consortium name="The Broad Institute Genomics Platform"/>
            <consortium name="The Broad Institute Genome Sequencing Center for Infectious Disease"/>
            <person name="Wu L."/>
            <person name="Ma J."/>
        </authorList>
    </citation>
    <scope>NUCLEOTIDE SEQUENCE [LARGE SCALE GENOMIC DNA]</scope>
    <source>
        <strain evidence="3">CGMCC 1.3685</strain>
    </source>
</reference>
<dbReference type="Pfam" id="PF14155">
    <property type="entry name" value="DUF4307"/>
    <property type="match status" value="1"/>
</dbReference>
<keyword evidence="1" id="KW-1133">Transmembrane helix</keyword>
<dbReference type="EMBL" id="BMKX01000002">
    <property type="protein sequence ID" value="GGJ54561.1"/>
    <property type="molecule type" value="Genomic_DNA"/>
</dbReference>
<protein>
    <recommendedName>
        <fullName evidence="4">DUF4307 domain-containing protein</fullName>
    </recommendedName>
</protein>
<keyword evidence="1" id="KW-0472">Membrane</keyword>
<keyword evidence="1" id="KW-0812">Transmembrane</keyword>
<accession>A0ABQ2DH05</accession>
<proteinExistence type="predicted"/>
<gene>
    <name evidence="2" type="ORF">GCM10007173_11470</name>
</gene>
<dbReference type="GeneID" id="303303531"/>
<sequence>MSDPSLTARYNNPNKRPLTKRTRNLLIGGALTVGVVGAAWVGFSNFSAISAQDINFSVQSPSQATAVIEVEYNSKHRLQCDVRAMNESKATVGFNTVLLEATDPGVLTTKRLTVPMHTDNLAVTAGVESCYKVPNEFTK</sequence>
<keyword evidence="3" id="KW-1185">Reference proteome</keyword>
<organism evidence="2 3">
    <name type="scientific">Glutamicibacter ardleyensis</name>
    <dbReference type="NCBI Taxonomy" id="225894"/>
    <lineage>
        <taxon>Bacteria</taxon>
        <taxon>Bacillati</taxon>
        <taxon>Actinomycetota</taxon>
        <taxon>Actinomycetes</taxon>
        <taxon>Micrococcales</taxon>
        <taxon>Micrococcaceae</taxon>
        <taxon>Glutamicibacter</taxon>
    </lineage>
</organism>
<evidence type="ECO:0008006" key="4">
    <source>
        <dbReference type="Google" id="ProtNLM"/>
    </source>
</evidence>
<dbReference type="Proteomes" id="UP000606115">
    <property type="component" value="Unassembled WGS sequence"/>
</dbReference>
<dbReference type="InterPro" id="IPR025443">
    <property type="entry name" value="DUF4307"/>
</dbReference>
<feature type="transmembrane region" description="Helical" evidence="1">
    <location>
        <begin position="25"/>
        <end position="43"/>
    </location>
</feature>
<evidence type="ECO:0000313" key="3">
    <source>
        <dbReference type="Proteomes" id="UP000606115"/>
    </source>
</evidence>
<comment type="caution">
    <text evidence="2">The sequence shown here is derived from an EMBL/GenBank/DDBJ whole genome shotgun (WGS) entry which is preliminary data.</text>
</comment>
<evidence type="ECO:0000256" key="1">
    <source>
        <dbReference type="SAM" id="Phobius"/>
    </source>
</evidence>
<evidence type="ECO:0000313" key="2">
    <source>
        <dbReference type="EMBL" id="GGJ54561.1"/>
    </source>
</evidence>
<dbReference type="RefSeq" id="WP_188684359.1">
    <property type="nucleotide sequence ID" value="NZ_BMKX01000002.1"/>
</dbReference>
<name>A0ABQ2DH05_9MICC</name>